<gene>
    <name evidence="2" type="ORF">EV421DRAFT_331188</name>
</gene>
<comment type="caution">
    <text evidence="2">The sequence shown here is derived from an EMBL/GenBank/DDBJ whole genome shotgun (WGS) entry which is preliminary data.</text>
</comment>
<dbReference type="Proteomes" id="UP001175226">
    <property type="component" value="Unassembled WGS sequence"/>
</dbReference>
<dbReference type="EMBL" id="JAUEPT010000016">
    <property type="protein sequence ID" value="KAK0445578.1"/>
    <property type="molecule type" value="Genomic_DNA"/>
</dbReference>
<sequence length="254" mass="27782">MSAAALPSRGQCVHHTDADNHCQCPQFAPILLDPYICANCVHGIHTHVDYVSMVVSHYPPTRCAAYVQKTPLTQRCTCEAQLCDHIAIDNPYRVAEPWNVLDYFPDSSVHSSNVSRCSDDTMNNSFTPNSVPFSSNTANGSLMPVPPAPIYSNYMGSRVFGPGPSCDAGNTPFNPTIQPYPSASSALSSIQGPDTTQTQAYSSDSSFVQYRDHVDNNSYTRQPGGNVRTESYEYQCYSNAMYEATPEASPHPYA</sequence>
<evidence type="ECO:0000313" key="3">
    <source>
        <dbReference type="Proteomes" id="UP001175226"/>
    </source>
</evidence>
<dbReference type="AlphaFoldDB" id="A0AA39MTF2"/>
<evidence type="ECO:0000256" key="1">
    <source>
        <dbReference type="SAM" id="MobiDB-lite"/>
    </source>
</evidence>
<feature type="region of interest" description="Disordered" evidence="1">
    <location>
        <begin position="166"/>
        <end position="202"/>
    </location>
</feature>
<feature type="compositionally biased region" description="Polar residues" evidence="1">
    <location>
        <begin position="171"/>
        <end position="202"/>
    </location>
</feature>
<keyword evidence="3" id="KW-1185">Reference proteome</keyword>
<protein>
    <submittedName>
        <fullName evidence="2">Uncharacterized protein</fullName>
    </submittedName>
</protein>
<proteinExistence type="predicted"/>
<evidence type="ECO:0000313" key="2">
    <source>
        <dbReference type="EMBL" id="KAK0445578.1"/>
    </source>
</evidence>
<name>A0AA39MTF2_9AGAR</name>
<organism evidence="2 3">
    <name type="scientific">Armillaria borealis</name>
    <dbReference type="NCBI Taxonomy" id="47425"/>
    <lineage>
        <taxon>Eukaryota</taxon>
        <taxon>Fungi</taxon>
        <taxon>Dikarya</taxon>
        <taxon>Basidiomycota</taxon>
        <taxon>Agaricomycotina</taxon>
        <taxon>Agaricomycetes</taxon>
        <taxon>Agaricomycetidae</taxon>
        <taxon>Agaricales</taxon>
        <taxon>Marasmiineae</taxon>
        <taxon>Physalacriaceae</taxon>
        <taxon>Armillaria</taxon>
    </lineage>
</organism>
<reference evidence="2" key="1">
    <citation type="submission" date="2023-06" db="EMBL/GenBank/DDBJ databases">
        <authorList>
            <consortium name="Lawrence Berkeley National Laboratory"/>
            <person name="Ahrendt S."/>
            <person name="Sahu N."/>
            <person name="Indic B."/>
            <person name="Wong-Bajracharya J."/>
            <person name="Merenyi Z."/>
            <person name="Ke H.-M."/>
            <person name="Monk M."/>
            <person name="Kocsube S."/>
            <person name="Drula E."/>
            <person name="Lipzen A."/>
            <person name="Balint B."/>
            <person name="Henrissat B."/>
            <person name="Andreopoulos B."/>
            <person name="Martin F.M."/>
            <person name="Harder C.B."/>
            <person name="Rigling D."/>
            <person name="Ford K.L."/>
            <person name="Foster G.D."/>
            <person name="Pangilinan J."/>
            <person name="Papanicolaou A."/>
            <person name="Barry K."/>
            <person name="LaButti K."/>
            <person name="Viragh M."/>
            <person name="Koriabine M."/>
            <person name="Yan M."/>
            <person name="Riley R."/>
            <person name="Champramary S."/>
            <person name="Plett K.L."/>
            <person name="Tsai I.J."/>
            <person name="Slot J."/>
            <person name="Sipos G."/>
            <person name="Plett J."/>
            <person name="Nagy L.G."/>
            <person name="Grigoriev I.V."/>
        </authorList>
    </citation>
    <scope>NUCLEOTIDE SEQUENCE</scope>
    <source>
        <strain evidence="2">FPL87.14</strain>
    </source>
</reference>
<accession>A0AA39MTF2</accession>